<evidence type="ECO:0000313" key="3">
    <source>
        <dbReference type="EMBL" id="TQF11645.1"/>
    </source>
</evidence>
<name>A0A540WRJ8_9BACT</name>
<organism evidence="3 4">
    <name type="scientific">Myxococcus llanfairpwllgwyngyllgogerychwyrndrobwllllantysiliogogogochensis</name>
    <dbReference type="NCBI Taxonomy" id="2590453"/>
    <lineage>
        <taxon>Bacteria</taxon>
        <taxon>Pseudomonadati</taxon>
        <taxon>Myxococcota</taxon>
        <taxon>Myxococcia</taxon>
        <taxon>Myxococcales</taxon>
        <taxon>Cystobacterineae</taxon>
        <taxon>Myxococcaceae</taxon>
        <taxon>Myxococcus</taxon>
    </lineage>
</organism>
<dbReference type="PRINTS" id="PR01874">
    <property type="entry name" value="DNAREPAIRADA"/>
</dbReference>
<dbReference type="PANTHER" id="PTHR42926:SF1">
    <property type="entry name" value="CIRCADIAN CLOCK OSCILLATOR PROTEIN KAIC 1"/>
    <property type="match status" value="1"/>
</dbReference>
<feature type="domain" description="KaiC" evidence="2">
    <location>
        <begin position="482"/>
        <end position="715"/>
    </location>
</feature>
<dbReference type="PROSITE" id="PS51146">
    <property type="entry name" value="KAIC"/>
    <property type="match status" value="3"/>
</dbReference>
<dbReference type="SUPFAM" id="SSF52540">
    <property type="entry name" value="P-loop containing nucleoside triphosphate hydrolases"/>
    <property type="match status" value="3"/>
</dbReference>
<sequence>MTKRFEIPRLQTGVPNLDELFKGGLPKGSVTAVCGPPGSGKTTLTQQICFHNASAAHRVLAFNTLSEPTAKTLRHLQQFSFFDPKKFEEGVQFVDLGAMLRLRSFDAALALIMDNLKQVKPDIVVIDSFKAFDDLATSKEELRMFGYEIAVNLMAWETTALLLGEYGPADYESNPLFSIVDGLLVLSQRVSQGEQQRFFRIVKMRGTDHSRDEHPFLITSSGLEMFAPREAIKRESIPENSQERCRTHITKLDEILGPGIPWGSSLLLSGVAGTGKTVLSLEFIYRGALAGEKGILFSFEESEERLRAAAKGLGWELDREIERGMVEIVFIPQPDIMVEAHLLMIRERIKALKARRVVIDSVSVFLDKVTDPQLSREKVFHLCSIVQNAQAVGFFPTDIPYGSHQVSRRGVEETVVDGVIILSSTEEGLERERYVEVYKLRNTAHLKGRHAMAIGAGGVSIFPRYGEELRVEAPPPALEASSRLRSGTPGLDGLMGGGLLRRSATLVSGSAGVGKSTFGIQFLLEGARAGEPGLYVSMEEGPEQLLASAEALGLPLRAQLDAGLIQVLYVSREHLRAGQFLTVLSDRIMALKASRVVLDAATQLLTAHTPIDEFRHVLYKLVVRFKTLGITSVLTLESASLFSMERVTDQGLSPIADNLLMLRYEEAAGRLAPTLTVVKTRGSEHDRRTYFMTVSRGGLRIGSSVSELPTPSWSAPEDTRR</sequence>
<accession>A0A540WRJ8</accession>
<dbReference type="AlphaFoldDB" id="A0A540WRJ8"/>
<dbReference type="InterPro" id="IPR014774">
    <property type="entry name" value="KaiC-like_dom"/>
</dbReference>
<dbReference type="Pfam" id="PF06745">
    <property type="entry name" value="ATPase"/>
    <property type="match status" value="3"/>
</dbReference>
<dbReference type="OrthoDB" id="9783783at2"/>
<dbReference type="GO" id="GO:0005524">
    <property type="term" value="F:ATP binding"/>
    <property type="evidence" value="ECO:0007669"/>
    <property type="project" value="InterPro"/>
</dbReference>
<proteinExistence type="predicted"/>
<feature type="region of interest" description="Disordered" evidence="1">
    <location>
        <begin position="702"/>
        <end position="721"/>
    </location>
</feature>
<reference evidence="3 4" key="1">
    <citation type="submission" date="2019-06" db="EMBL/GenBank/DDBJ databases">
        <authorList>
            <person name="Livingstone P."/>
            <person name="Whitworth D."/>
        </authorList>
    </citation>
    <scope>NUCLEOTIDE SEQUENCE [LARGE SCALE GENOMIC DNA]</scope>
    <source>
        <strain evidence="3 4">AM401</strain>
    </source>
</reference>
<evidence type="ECO:0000313" key="4">
    <source>
        <dbReference type="Proteomes" id="UP000315369"/>
    </source>
</evidence>
<dbReference type="SMART" id="SM00382">
    <property type="entry name" value="AAA"/>
    <property type="match status" value="3"/>
</dbReference>
<dbReference type="InterPro" id="IPR027417">
    <property type="entry name" value="P-loop_NTPase"/>
</dbReference>
<gene>
    <name evidence="3" type="ORF">FJV41_33165</name>
</gene>
<dbReference type="RefSeq" id="WP_141646602.1">
    <property type="nucleotide sequence ID" value="NZ_VIFM01000177.1"/>
</dbReference>
<keyword evidence="4" id="KW-1185">Reference proteome</keyword>
<comment type="caution">
    <text evidence="3">The sequence shown here is derived from an EMBL/GenBank/DDBJ whole genome shotgun (WGS) entry which is preliminary data.</text>
</comment>
<dbReference type="Proteomes" id="UP000315369">
    <property type="component" value="Unassembled WGS sequence"/>
</dbReference>
<feature type="compositionally biased region" description="Polar residues" evidence="1">
    <location>
        <begin position="703"/>
        <end position="713"/>
    </location>
</feature>
<feature type="domain" description="KaiC" evidence="2">
    <location>
        <begin position="8"/>
        <end position="240"/>
    </location>
</feature>
<dbReference type="InterPro" id="IPR010624">
    <property type="entry name" value="KaiC_dom"/>
</dbReference>
<feature type="domain" description="KaiC" evidence="2">
    <location>
        <begin position="243"/>
        <end position="475"/>
    </location>
</feature>
<evidence type="ECO:0000259" key="2">
    <source>
        <dbReference type="PROSITE" id="PS51146"/>
    </source>
</evidence>
<protein>
    <submittedName>
        <fullName evidence="3">AAA family ATPase</fullName>
    </submittedName>
</protein>
<evidence type="ECO:0000256" key="1">
    <source>
        <dbReference type="SAM" id="MobiDB-lite"/>
    </source>
</evidence>
<dbReference type="PANTHER" id="PTHR42926">
    <property type="match status" value="1"/>
</dbReference>
<dbReference type="InterPro" id="IPR003593">
    <property type="entry name" value="AAA+_ATPase"/>
</dbReference>
<dbReference type="InterPro" id="IPR051347">
    <property type="entry name" value="Circadian_clock_KaiC-rel"/>
</dbReference>
<dbReference type="Gene3D" id="3.40.50.300">
    <property type="entry name" value="P-loop containing nucleotide triphosphate hydrolases"/>
    <property type="match status" value="3"/>
</dbReference>
<dbReference type="EMBL" id="VIFM01000177">
    <property type="protein sequence ID" value="TQF11645.1"/>
    <property type="molecule type" value="Genomic_DNA"/>
</dbReference>